<dbReference type="AlphaFoldDB" id="A0A2A4K635"/>
<name>A0A2A4K635_HELVI</name>
<dbReference type="GO" id="GO:0046785">
    <property type="term" value="P:microtubule polymerization"/>
    <property type="evidence" value="ECO:0007669"/>
    <property type="project" value="InterPro"/>
</dbReference>
<sequence>MDAIFSELQKQGKNNVDILVKWLKDSKIIDQSKEQEDKLRSFFNDAPDKKNVAMFIGMFKDILTKVAGEFKKNSDVITKQLTESGPNMLQSLLGGTSGKLTDLMPKPKF</sequence>
<evidence type="ECO:0000313" key="1">
    <source>
        <dbReference type="EMBL" id="PCG79529.1"/>
    </source>
</evidence>
<accession>A0A2A4K635</accession>
<dbReference type="GO" id="GO:0015631">
    <property type="term" value="F:tubulin binding"/>
    <property type="evidence" value="ECO:0007669"/>
    <property type="project" value="InterPro"/>
</dbReference>
<proteinExistence type="predicted"/>
<reference evidence="1" key="1">
    <citation type="submission" date="2017-09" db="EMBL/GenBank/DDBJ databases">
        <title>Contemporary evolution of a Lepidopteran species, Heliothis virescens, in response to modern agricultural practices.</title>
        <authorList>
            <person name="Fritz M.L."/>
            <person name="Deyonke A.M."/>
            <person name="Papanicolaou A."/>
            <person name="Micinski S."/>
            <person name="Westbrook J."/>
            <person name="Gould F."/>
        </authorList>
    </citation>
    <scope>NUCLEOTIDE SEQUENCE [LARGE SCALE GENOMIC DNA]</scope>
    <source>
        <strain evidence="1">HvINT-</strain>
        <tissue evidence="1">Whole body</tissue>
    </source>
</reference>
<dbReference type="InterPro" id="IPR008907">
    <property type="entry name" value="TPP/p25"/>
</dbReference>
<comment type="caution">
    <text evidence="1">The sequence shown here is derived from an EMBL/GenBank/DDBJ whole genome shotgun (WGS) entry which is preliminary data.</text>
</comment>
<dbReference type="Pfam" id="PF05517">
    <property type="entry name" value="p25-alpha"/>
    <property type="match status" value="1"/>
</dbReference>
<organism evidence="1">
    <name type="scientific">Heliothis virescens</name>
    <name type="common">Tobacco budworm moth</name>
    <dbReference type="NCBI Taxonomy" id="7102"/>
    <lineage>
        <taxon>Eukaryota</taxon>
        <taxon>Metazoa</taxon>
        <taxon>Ecdysozoa</taxon>
        <taxon>Arthropoda</taxon>
        <taxon>Hexapoda</taxon>
        <taxon>Insecta</taxon>
        <taxon>Pterygota</taxon>
        <taxon>Neoptera</taxon>
        <taxon>Endopterygota</taxon>
        <taxon>Lepidoptera</taxon>
        <taxon>Glossata</taxon>
        <taxon>Ditrysia</taxon>
        <taxon>Noctuoidea</taxon>
        <taxon>Noctuidae</taxon>
        <taxon>Heliothinae</taxon>
        <taxon>Heliothis</taxon>
    </lineage>
</organism>
<gene>
    <name evidence="1" type="ORF">B5V51_229</name>
</gene>
<dbReference type="EMBL" id="NWSH01000104">
    <property type="protein sequence ID" value="PCG79529.1"/>
    <property type="molecule type" value="Genomic_DNA"/>
</dbReference>
<protein>
    <submittedName>
        <fullName evidence="1">Uncharacterized protein</fullName>
    </submittedName>
</protein>